<evidence type="ECO:0000259" key="5">
    <source>
        <dbReference type="Pfam" id="PF23227"/>
    </source>
</evidence>
<proteinExistence type="predicted"/>
<reference evidence="6" key="2">
    <citation type="journal article" date="2023" name="Int. J. Mol. Sci.">
        <title>De Novo Assembly and Annotation of 11 Diverse Shrub Willow (Salix) Genomes Reveals Novel Gene Organization in Sex-Linked Regions.</title>
        <authorList>
            <person name="Hyden B."/>
            <person name="Feng K."/>
            <person name="Yates T.B."/>
            <person name="Jawdy S."/>
            <person name="Cereghino C."/>
            <person name="Smart L.B."/>
            <person name="Muchero W."/>
        </authorList>
    </citation>
    <scope>NUCLEOTIDE SEQUENCE</scope>
    <source>
        <tissue evidence="6">Shoot tip</tissue>
    </source>
</reference>
<evidence type="ECO:0000256" key="2">
    <source>
        <dbReference type="PROSITE-ProRule" id="PRU00103"/>
    </source>
</evidence>
<feature type="domain" description="MROH2B-like HEAT-repeats" evidence="3">
    <location>
        <begin position="258"/>
        <end position="889"/>
    </location>
</feature>
<accession>A0A9Q0T3D5</accession>
<dbReference type="SUPFAM" id="SSF48371">
    <property type="entry name" value="ARM repeat"/>
    <property type="match status" value="3"/>
</dbReference>
<feature type="domain" description="Maestro/Maestro-like HEAT-repeats" evidence="5">
    <location>
        <begin position="1411"/>
        <end position="1679"/>
    </location>
</feature>
<dbReference type="InterPro" id="IPR016024">
    <property type="entry name" value="ARM-type_fold"/>
</dbReference>
<protein>
    <submittedName>
        <fullName evidence="6">MAESTRO-RELATED HEAT DOMAIN-CONTAINING</fullName>
    </submittedName>
</protein>
<evidence type="ECO:0000259" key="4">
    <source>
        <dbReference type="Pfam" id="PF23221"/>
    </source>
</evidence>
<dbReference type="Gene3D" id="1.25.10.10">
    <property type="entry name" value="Leucine-rich Repeat Variant"/>
    <property type="match status" value="2"/>
</dbReference>
<keyword evidence="7" id="KW-1185">Reference proteome</keyword>
<dbReference type="InterPro" id="IPR011989">
    <property type="entry name" value="ARM-like"/>
</dbReference>
<feature type="domain" description="MROH2B-like N-terminal HEAT-repeats" evidence="4">
    <location>
        <begin position="83"/>
        <end position="253"/>
    </location>
</feature>
<evidence type="ECO:0000256" key="1">
    <source>
        <dbReference type="ARBA" id="ARBA00022737"/>
    </source>
</evidence>
<keyword evidence="1" id="KW-0677">Repeat</keyword>
<dbReference type="GO" id="GO:0005737">
    <property type="term" value="C:cytoplasm"/>
    <property type="evidence" value="ECO:0007669"/>
    <property type="project" value="TreeGrafter"/>
</dbReference>
<dbReference type="InterPro" id="IPR045206">
    <property type="entry name" value="Maestro_heat-like_prot"/>
</dbReference>
<dbReference type="Pfam" id="PF23227">
    <property type="entry name" value="HEAT_MROH2B_C"/>
    <property type="match status" value="1"/>
</dbReference>
<dbReference type="PANTHER" id="PTHR23120:SF0">
    <property type="entry name" value="MAESTRO HEAT-LIKE REPEAT FAMILY MEMBER 1"/>
    <property type="match status" value="1"/>
</dbReference>
<name>A0A9Q0T3D5_SALPP</name>
<dbReference type="PROSITE" id="PS50077">
    <property type="entry name" value="HEAT_REPEAT"/>
    <property type="match status" value="1"/>
</dbReference>
<gene>
    <name evidence="6" type="ORF">OIU79_012482</name>
</gene>
<dbReference type="Pfam" id="PF23221">
    <property type="entry name" value="HEAT_MROH2B_1st"/>
    <property type="match status" value="1"/>
</dbReference>
<organism evidence="6 7">
    <name type="scientific">Salix purpurea</name>
    <name type="common">Purple osier willow</name>
    <dbReference type="NCBI Taxonomy" id="77065"/>
    <lineage>
        <taxon>Eukaryota</taxon>
        <taxon>Viridiplantae</taxon>
        <taxon>Streptophyta</taxon>
        <taxon>Embryophyta</taxon>
        <taxon>Tracheophyta</taxon>
        <taxon>Spermatophyta</taxon>
        <taxon>Magnoliopsida</taxon>
        <taxon>eudicotyledons</taxon>
        <taxon>Gunneridae</taxon>
        <taxon>Pentapetalae</taxon>
        <taxon>rosids</taxon>
        <taxon>fabids</taxon>
        <taxon>Malpighiales</taxon>
        <taxon>Salicaceae</taxon>
        <taxon>Saliceae</taxon>
        <taxon>Salix</taxon>
    </lineage>
</organism>
<feature type="repeat" description="HEAT" evidence="2">
    <location>
        <begin position="1535"/>
        <end position="1573"/>
    </location>
</feature>
<dbReference type="OrthoDB" id="1884734at2759"/>
<dbReference type="EMBL" id="JAPFFK010000017">
    <property type="protein sequence ID" value="KAJ6699228.1"/>
    <property type="molecule type" value="Genomic_DNA"/>
</dbReference>
<dbReference type="InterPro" id="IPR056282">
    <property type="entry name" value="MROH2B-like_N_HEAT"/>
</dbReference>
<dbReference type="InterPro" id="IPR055406">
    <property type="entry name" value="HEAT_Maestro"/>
</dbReference>
<evidence type="ECO:0000259" key="3">
    <source>
        <dbReference type="Pfam" id="PF23210"/>
    </source>
</evidence>
<evidence type="ECO:0000313" key="7">
    <source>
        <dbReference type="Proteomes" id="UP001151532"/>
    </source>
</evidence>
<reference evidence="6" key="1">
    <citation type="submission" date="2022-11" db="EMBL/GenBank/DDBJ databases">
        <authorList>
            <person name="Hyden B.L."/>
            <person name="Feng K."/>
            <person name="Yates T."/>
            <person name="Jawdy S."/>
            <person name="Smart L.B."/>
            <person name="Muchero W."/>
        </authorList>
    </citation>
    <scope>NUCLEOTIDE SEQUENCE</scope>
    <source>
        <tissue evidence="6">Shoot tip</tissue>
    </source>
</reference>
<comment type="caution">
    <text evidence="6">The sequence shown here is derived from an EMBL/GenBank/DDBJ whole genome shotgun (WGS) entry which is preliminary data.</text>
</comment>
<dbReference type="PANTHER" id="PTHR23120">
    <property type="entry name" value="MAESTRO-RELATED HEAT DOMAIN-CONTAINING"/>
    <property type="match status" value="1"/>
</dbReference>
<sequence length="1698" mass="187609">MASSSSGISIAASEAVQVLVSSLADESSTVRQSSMASLKDIATLNPLLVLDCCYTVSRGGRRRFGNMAGVFQVSALGVSALKEGDVDPSFMAKLAKIATTEMISSKELNADWQRAAAGLLVSIGSHLPDLMIEEIFLHLSGPSSALPAMVQILADFASANATQFIPRLKGVLSRVLPILGNVRDVHRPIFANAFRCWCQAAWQYNMDSPSHSPLDADVMSFLNSAFELLLRVWATSRDLKVRTSSVEALGQMFGLITRTQLKTALPRLVPTILELYKKDQDIALLATCSLHNLLNASLLSESGPPLLDFEDLTVILSTLLPVICFNNDIKENSDFSVGLKTYNEVQRCFLTVGLVYADDLFTFLLNKCRLKEESLTFGALCVLKHLLPRSSEAWHSKRPLLVEAVKSLLDEQNFGVRKALSELIVVMASHCYLVGPSAELFIEYLVRHCALSDRNRNDPENSKVSIGAFCPIKLRAVCEKGLLLLTITIPEMEHILWPFLLKMIIPRSYTAATATVCRCISELCRNRSSNSNSMVSEYKARADVPSPEELFARLLVLLHDPLSMEQLATQILTVLCYLAPLFPKNINLFWQDEIPKMKAYISDTDDLKLDPSYQETWDDMIINFLAESLDVIQDTDWVISLGNAFTYQYELYTSDNEHSALLHRCLGMLLQKVDDRAYVRNKIDWMYKQASTTNPANRLGLAKAMGLVAASHLDTVLEKLKDILDNVGLSIFQRLFSFFSDNYRTEESDDIHAALALMYGYAARYAPSTVIEARIDALLGTNMLSRLLHVRHPTAKQAVITAIDLLGGAVINAAESGASFPLKKRDQMLDYILTLMGRDDDGFVDSSLELLHTQALALSACTTLVSVEPKLTIETRNYIMKATLGFFALPNEPVDVVNPLIDNLITLLCAILLTSGEDGRSRAEQLLHIMRHIDQYVSSSVEHQRKRGCLAVYEMLLKFRMLCINGYCALGCHGSCIHRKQTDRTLHGTFSNLPSAFVLPSREALCLGERVIKYLPRCADTNSEVRKVSAQILDQLFSLALSLPKPAGFSGTVDIELPYSALSSLEDVIAILRSDASIDPSEVFNRIVSSICLLLTKDELVATLQGCPAAICDKIKPSAEGAIQAIIEFVTRRGKELGETDVSRTTQSLLSAVVHVTEKHLRLEALGAIASLAESTSSSIVFDEILATAGKDVVTKDISRLRGGWPMQDAFYAFSQHTVLSFQFLEHLISFLNQTPVAKCDLEKGDNSSHLADGQIEDDILQAAMIALTAFFRGGGKVGKKAVEQSYASVVAALTLQFGSCHGLASSGQHEPLRALLTAFQAFCECVGDLEMGKILARDGEQNEKERWINLIGELAGSISIKRPKEVRTICVILTESLNRRQKFQREAAAAALSEFVPYSGGFDSLLEQMVEALCRHVSDESPTVRRLCLRGLVQIPSLHIYQHTIQILGMIVALLDDLDESVQLTAVSCLLMILESSPDDAVEPVLLNLSVRLRNLQISMDVKMRADAFAAFGALGKYGVGAQREIFLEQIHAAIPRLVLHLHDDDLSVRQACRNTLKRLAPLMEMEESTALFNSHRLTSDHRSDYQDFVRDLTKQFIQHLPSRIDTYMASTIQAFDAPWPIIQANAIYLVSCLVSLSDDQRILSLYQTQVFGMLMGKMSRSPDATVRAACSSALGLLLKSTNSLLWRTARQDLKSS</sequence>
<dbReference type="InterPro" id="IPR021133">
    <property type="entry name" value="HEAT_type_2"/>
</dbReference>
<evidence type="ECO:0000313" key="6">
    <source>
        <dbReference type="EMBL" id="KAJ6699228.1"/>
    </source>
</evidence>
<dbReference type="Pfam" id="PF23210">
    <property type="entry name" value="HEAT_Maestro_2"/>
    <property type="match status" value="1"/>
</dbReference>
<dbReference type="Proteomes" id="UP001151532">
    <property type="component" value="Chromosome 6"/>
</dbReference>
<dbReference type="InterPro" id="IPR055408">
    <property type="entry name" value="HEAT_MROH2B-like"/>
</dbReference>